<keyword evidence="5 8" id="KW-1133">Transmembrane helix</keyword>
<dbReference type="RefSeq" id="WP_192757677.1">
    <property type="nucleotide sequence ID" value="NZ_JADBDZ010000001.1"/>
</dbReference>
<comment type="caution">
    <text evidence="10">The sequence shown here is derived from an EMBL/GenBank/DDBJ whole genome shotgun (WGS) entry which is preliminary data.</text>
</comment>
<dbReference type="EMBL" id="JADBDZ010000001">
    <property type="protein sequence ID" value="MBE1530699.1"/>
    <property type="molecule type" value="Genomic_DNA"/>
</dbReference>
<feature type="transmembrane region" description="Helical" evidence="8">
    <location>
        <begin position="48"/>
        <end position="68"/>
    </location>
</feature>
<comment type="subcellular location">
    <subcellularLocation>
        <location evidence="1">Cell membrane</location>
        <topology evidence="1">Multi-pass membrane protein</topology>
    </subcellularLocation>
</comment>
<feature type="compositionally biased region" description="Low complexity" evidence="7">
    <location>
        <begin position="227"/>
        <end position="253"/>
    </location>
</feature>
<feature type="compositionally biased region" description="Low complexity" evidence="7">
    <location>
        <begin position="207"/>
        <end position="216"/>
    </location>
</feature>
<keyword evidence="4 8" id="KW-0812">Transmembrane</keyword>
<keyword evidence="2" id="KW-0813">Transport</keyword>
<feature type="region of interest" description="Disordered" evidence="7">
    <location>
        <begin position="207"/>
        <end position="266"/>
    </location>
</feature>
<evidence type="ECO:0000256" key="1">
    <source>
        <dbReference type="ARBA" id="ARBA00004651"/>
    </source>
</evidence>
<evidence type="ECO:0000256" key="7">
    <source>
        <dbReference type="SAM" id="MobiDB-lite"/>
    </source>
</evidence>
<proteinExistence type="predicted"/>
<dbReference type="PANTHER" id="PTHR43302:SF5">
    <property type="entry name" value="TRANSPORTER ARSB-RELATED"/>
    <property type="match status" value="1"/>
</dbReference>
<keyword evidence="6 8" id="KW-0472">Membrane</keyword>
<reference evidence="10 11" key="1">
    <citation type="submission" date="2020-10" db="EMBL/GenBank/DDBJ databases">
        <title>Sequencing the genomes of 1000 actinobacteria strains.</title>
        <authorList>
            <person name="Klenk H.-P."/>
        </authorList>
    </citation>
    <scope>NUCLEOTIDE SEQUENCE [LARGE SCALE GENOMIC DNA]</scope>
    <source>
        <strain evidence="10 11">DSM 46744</strain>
    </source>
</reference>
<protein>
    <submittedName>
        <fullName evidence="10">Na+/H+ antiporter NhaD/arsenite permease-like protein</fullName>
    </submittedName>
</protein>
<evidence type="ECO:0000313" key="10">
    <source>
        <dbReference type="EMBL" id="MBE1530699.1"/>
    </source>
</evidence>
<evidence type="ECO:0000256" key="2">
    <source>
        <dbReference type="ARBA" id="ARBA00022448"/>
    </source>
</evidence>
<keyword evidence="11" id="KW-1185">Reference proteome</keyword>
<keyword evidence="3" id="KW-1003">Cell membrane</keyword>
<dbReference type="Proteomes" id="UP000627838">
    <property type="component" value="Unassembled WGS sequence"/>
</dbReference>
<accession>A0ABR9JJQ9</accession>
<dbReference type="InterPro" id="IPR004680">
    <property type="entry name" value="Cit_transptr-like_dom"/>
</dbReference>
<evidence type="ECO:0000313" key="11">
    <source>
        <dbReference type="Proteomes" id="UP000627838"/>
    </source>
</evidence>
<feature type="transmembrane region" description="Helical" evidence="8">
    <location>
        <begin position="174"/>
        <end position="195"/>
    </location>
</feature>
<evidence type="ECO:0000256" key="8">
    <source>
        <dbReference type="SAM" id="Phobius"/>
    </source>
</evidence>
<evidence type="ECO:0000256" key="6">
    <source>
        <dbReference type="ARBA" id="ARBA00023136"/>
    </source>
</evidence>
<feature type="transmembrane region" description="Helical" evidence="8">
    <location>
        <begin position="99"/>
        <end position="123"/>
    </location>
</feature>
<feature type="transmembrane region" description="Helical" evidence="8">
    <location>
        <begin position="399"/>
        <end position="420"/>
    </location>
</feature>
<feature type="transmembrane region" description="Helical" evidence="8">
    <location>
        <begin position="348"/>
        <end position="369"/>
    </location>
</feature>
<sequence length="465" mass="47801">MTADETLSLVLLLAVFALAIWRDVNVGLVALPAGLLLAKITGVPGEKALAAFPVQIVVLIIGVMYLFGHAQRSGAIDRLVHLVIRASGGRDWMLPWTMFLVGALLSAIGTLPSATVAIVLPIAMRLARNRGMDPVIMAVVACAGAGVGGFSPLSPWGAIVRQLAEKQGADFSPGGLFLGLAAIKTCTAILTYLLLKKFIRRGKTTPAPQLAAATTQNAKPTPPDSPPTGTGQTPATPEHDGTTTPPTGTGRTPARPEERGPGVSSPLRGYELGSMVGIGAFLVMVLALGMNPLFASLLVGLVLHLVFKPDTRRVIGDLPWGVILLTSGVLVYVGVLERVGTLDTLAGHLGGIDAALLTVLAIAYLAALFATVESSTVAVLGVIIPLTATALPHQSSAGFTALLIAICGVIGAVGISPMHLGGGLVLANTSEEENPRVFRWLLGISLAAAAVLPLLLLLVPLAVGV</sequence>
<dbReference type="PANTHER" id="PTHR43302">
    <property type="entry name" value="TRANSPORTER ARSB-RELATED"/>
    <property type="match status" value="1"/>
</dbReference>
<feature type="transmembrane region" description="Helical" evidence="8">
    <location>
        <begin position="375"/>
        <end position="392"/>
    </location>
</feature>
<evidence type="ECO:0000256" key="5">
    <source>
        <dbReference type="ARBA" id="ARBA00022989"/>
    </source>
</evidence>
<gene>
    <name evidence="10" type="ORF">H4W34_000532</name>
</gene>
<evidence type="ECO:0000256" key="4">
    <source>
        <dbReference type="ARBA" id="ARBA00022692"/>
    </source>
</evidence>
<feature type="domain" description="Citrate transporter-like" evidence="9">
    <location>
        <begin position="16"/>
        <end position="405"/>
    </location>
</feature>
<dbReference type="Pfam" id="PF03600">
    <property type="entry name" value="CitMHS"/>
    <property type="match status" value="1"/>
</dbReference>
<evidence type="ECO:0000259" key="9">
    <source>
        <dbReference type="Pfam" id="PF03600"/>
    </source>
</evidence>
<evidence type="ECO:0000256" key="3">
    <source>
        <dbReference type="ARBA" id="ARBA00022475"/>
    </source>
</evidence>
<feature type="transmembrane region" description="Helical" evidence="8">
    <location>
        <begin position="318"/>
        <end position="336"/>
    </location>
</feature>
<organism evidence="10 11">
    <name type="scientific">Actinomadura algeriensis</name>
    <dbReference type="NCBI Taxonomy" id="1679523"/>
    <lineage>
        <taxon>Bacteria</taxon>
        <taxon>Bacillati</taxon>
        <taxon>Actinomycetota</taxon>
        <taxon>Actinomycetes</taxon>
        <taxon>Streptosporangiales</taxon>
        <taxon>Thermomonosporaceae</taxon>
        <taxon>Actinomadura</taxon>
    </lineage>
</organism>
<feature type="transmembrane region" description="Helical" evidence="8">
    <location>
        <begin position="135"/>
        <end position="154"/>
    </location>
</feature>
<feature type="transmembrane region" description="Helical" evidence="8">
    <location>
        <begin position="278"/>
        <end position="306"/>
    </location>
</feature>
<feature type="transmembrane region" description="Helical" evidence="8">
    <location>
        <begin position="440"/>
        <end position="463"/>
    </location>
</feature>
<name>A0ABR9JJQ9_9ACTN</name>